<dbReference type="PANTHER" id="PTHR44307">
    <property type="entry name" value="PHOSPHOETHANOLAMINE METHYLTRANSFERASE"/>
    <property type="match status" value="1"/>
</dbReference>
<dbReference type="AlphaFoldDB" id="A0A8J3M7M0"/>
<name>A0A8J3M7M0_9RHOB</name>
<dbReference type="InterPro" id="IPR041698">
    <property type="entry name" value="Methyltransf_25"/>
</dbReference>
<dbReference type="EMBL" id="BNCJ01000006">
    <property type="protein sequence ID" value="GHF53559.1"/>
    <property type="molecule type" value="Genomic_DNA"/>
</dbReference>
<dbReference type="GO" id="GO:0032259">
    <property type="term" value="P:methylation"/>
    <property type="evidence" value="ECO:0007669"/>
    <property type="project" value="UniProtKB-KW"/>
</dbReference>
<reference evidence="7" key="1">
    <citation type="journal article" date="2014" name="Int. J. Syst. Evol. Microbiol.">
        <title>Complete genome sequence of Corynebacterium casei LMG S-19264T (=DSM 44701T), isolated from a smear-ripened cheese.</title>
        <authorList>
            <consortium name="US DOE Joint Genome Institute (JGI-PGF)"/>
            <person name="Walter F."/>
            <person name="Albersmeier A."/>
            <person name="Kalinowski J."/>
            <person name="Ruckert C."/>
        </authorList>
    </citation>
    <scope>NUCLEOTIDE SEQUENCE</scope>
    <source>
        <strain evidence="7">KCTC 42650</strain>
    </source>
</reference>
<protein>
    <recommendedName>
        <fullName evidence="6">Methyltransferase domain-containing protein</fullName>
    </recommendedName>
</protein>
<evidence type="ECO:0000256" key="4">
    <source>
        <dbReference type="ARBA" id="ARBA00025707"/>
    </source>
</evidence>
<evidence type="ECO:0000256" key="5">
    <source>
        <dbReference type="ARBA" id="ARBA00047622"/>
    </source>
</evidence>
<sequence length="260" mass="28231">MNDSEFLYDELHIAFLEDLWGEGFLSPGGAAEAARVLDGLEVTGKRILDIGCGSGAIAVMLVRDLGAAHVTGIDVEAPVCAAATRRAAEAGLSGRIAIREVTPGPLAFSDASFDIVYSKDSIIHIPDKEALAVEVFRILRPGGWFAASDWLIAHDDTPSPEMQAYIAAEDLDFTMASPDRYRRALAAAGFVNIGLRNRNPWYRDVARDELARLTGSDYTNLSETYGTEFINAQIATWRAMTAVLDSGEHCPHHLRAQRPA</sequence>
<keyword evidence="2" id="KW-0489">Methyltransferase</keyword>
<dbReference type="InterPro" id="IPR029063">
    <property type="entry name" value="SAM-dependent_MTases_sf"/>
</dbReference>
<gene>
    <name evidence="7" type="ORF">GCM10017056_26470</name>
</gene>
<dbReference type="Gene3D" id="3.40.50.150">
    <property type="entry name" value="Vaccinia Virus protein VP39"/>
    <property type="match status" value="1"/>
</dbReference>
<dbReference type="RefSeq" id="WP_189680562.1">
    <property type="nucleotide sequence ID" value="NZ_BNCJ01000006.1"/>
</dbReference>
<feature type="domain" description="Methyltransferase" evidence="6">
    <location>
        <begin position="47"/>
        <end position="143"/>
    </location>
</feature>
<proteinExistence type="predicted"/>
<evidence type="ECO:0000259" key="6">
    <source>
        <dbReference type="Pfam" id="PF13649"/>
    </source>
</evidence>
<dbReference type="SUPFAM" id="SSF53335">
    <property type="entry name" value="S-adenosyl-L-methionine-dependent methyltransferases"/>
    <property type="match status" value="1"/>
</dbReference>
<comment type="catalytic activity">
    <reaction evidence="5">
        <text>phosphoethanolamine + S-adenosyl-L-methionine = N-methylethanolamine phosphate + S-adenosyl-L-homocysteine + H(+)</text>
        <dbReference type="Rhea" id="RHEA:20365"/>
        <dbReference type="ChEBI" id="CHEBI:15378"/>
        <dbReference type="ChEBI" id="CHEBI:57781"/>
        <dbReference type="ChEBI" id="CHEBI:57856"/>
        <dbReference type="ChEBI" id="CHEBI:58190"/>
        <dbReference type="ChEBI" id="CHEBI:59789"/>
        <dbReference type="EC" id="2.1.1.103"/>
    </reaction>
    <physiologicalReaction direction="left-to-right" evidence="5">
        <dbReference type="Rhea" id="RHEA:20366"/>
    </physiologicalReaction>
</comment>
<evidence type="ECO:0000313" key="8">
    <source>
        <dbReference type="Proteomes" id="UP000626220"/>
    </source>
</evidence>
<dbReference type="Pfam" id="PF13649">
    <property type="entry name" value="Methyltransf_25"/>
    <property type="match status" value="1"/>
</dbReference>
<evidence type="ECO:0000256" key="3">
    <source>
        <dbReference type="ARBA" id="ARBA00022679"/>
    </source>
</evidence>
<comment type="caution">
    <text evidence="7">The sequence shown here is derived from an EMBL/GenBank/DDBJ whole genome shotgun (WGS) entry which is preliminary data.</text>
</comment>
<reference evidence="7" key="2">
    <citation type="submission" date="2020-09" db="EMBL/GenBank/DDBJ databases">
        <authorList>
            <person name="Sun Q."/>
            <person name="Kim S."/>
        </authorList>
    </citation>
    <scope>NUCLEOTIDE SEQUENCE</scope>
    <source>
        <strain evidence="7">KCTC 42650</strain>
    </source>
</reference>
<accession>A0A8J3M7M0</accession>
<dbReference type="GO" id="GO:0000234">
    <property type="term" value="F:phosphoethanolamine N-methyltransferase activity"/>
    <property type="evidence" value="ECO:0007669"/>
    <property type="project" value="UniProtKB-EC"/>
</dbReference>
<comment type="pathway">
    <text evidence="1">Lipid metabolism.</text>
</comment>
<organism evidence="7 8">
    <name type="scientific">Seohaeicola zhoushanensis</name>
    <dbReference type="NCBI Taxonomy" id="1569283"/>
    <lineage>
        <taxon>Bacteria</taxon>
        <taxon>Pseudomonadati</taxon>
        <taxon>Pseudomonadota</taxon>
        <taxon>Alphaproteobacteria</taxon>
        <taxon>Rhodobacterales</taxon>
        <taxon>Roseobacteraceae</taxon>
        <taxon>Seohaeicola</taxon>
    </lineage>
</organism>
<comment type="pathway">
    <text evidence="4">Phospholipid metabolism.</text>
</comment>
<dbReference type="CDD" id="cd02440">
    <property type="entry name" value="AdoMet_MTases"/>
    <property type="match status" value="1"/>
</dbReference>
<evidence type="ECO:0000256" key="1">
    <source>
        <dbReference type="ARBA" id="ARBA00005189"/>
    </source>
</evidence>
<dbReference type="Proteomes" id="UP000626220">
    <property type="component" value="Unassembled WGS sequence"/>
</dbReference>
<keyword evidence="3" id="KW-0808">Transferase</keyword>
<dbReference type="PANTHER" id="PTHR44307:SF2">
    <property type="entry name" value="PHOSPHOETHANOLAMINE METHYLTRANSFERASE ISOFORM X1"/>
    <property type="match status" value="1"/>
</dbReference>
<evidence type="ECO:0000256" key="2">
    <source>
        <dbReference type="ARBA" id="ARBA00022603"/>
    </source>
</evidence>
<evidence type="ECO:0000313" key="7">
    <source>
        <dbReference type="EMBL" id="GHF53559.1"/>
    </source>
</evidence>
<keyword evidence="8" id="KW-1185">Reference proteome</keyword>